<dbReference type="CDD" id="cd01347">
    <property type="entry name" value="ligand_gated_channel"/>
    <property type="match status" value="1"/>
</dbReference>
<evidence type="ECO:0000259" key="12">
    <source>
        <dbReference type="Pfam" id="PF00593"/>
    </source>
</evidence>
<evidence type="ECO:0000256" key="7">
    <source>
        <dbReference type="ARBA" id="ARBA00023136"/>
    </source>
</evidence>
<dbReference type="InterPro" id="IPR012910">
    <property type="entry name" value="Plug_dom"/>
</dbReference>
<proteinExistence type="inferred from homology"/>
<evidence type="ECO:0000256" key="10">
    <source>
        <dbReference type="RuleBase" id="RU003357"/>
    </source>
</evidence>
<keyword evidence="5 9" id="KW-0812">Transmembrane</keyword>
<evidence type="ECO:0000256" key="4">
    <source>
        <dbReference type="ARBA" id="ARBA00022452"/>
    </source>
</evidence>
<organism evidence="14 15">
    <name type="scientific">Neotabrizicola shimadae</name>
    <dbReference type="NCBI Taxonomy" id="2807096"/>
    <lineage>
        <taxon>Bacteria</taxon>
        <taxon>Pseudomonadati</taxon>
        <taxon>Pseudomonadota</taxon>
        <taxon>Alphaproteobacteria</taxon>
        <taxon>Rhodobacterales</taxon>
        <taxon>Paracoccaceae</taxon>
        <taxon>Neotabrizicola</taxon>
    </lineage>
</organism>
<dbReference type="PROSITE" id="PS52016">
    <property type="entry name" value="TONB_DEPENDENT_REC_3"/>
    <property type="match status" value="1"/>
</dbReference>
<dbReference type="Gene3D" id="2.40.170.20">
    <property type="entry name" value="TonB-dependent receptor, beta-barrel domain"/>
    <property type="match status" value="1"/>
</dbReference>
<dbReference type="KEGG" id="nsm:JO391_12810"/>
<gene>
    <name evidence="14" type="ORF">JO391_12810</name>
</gene>
<dbReference type="GO" id="GO:0015232">
    <property type="term" value="F:heme transmembrane transporter activity"/>
    <property type="evidence" value="ECO:0007669"/>
    <property type="project" value="InterPro"/>
</dbReference>
<evidence type="ECO:0000256" key="6">
    <source>
        <dbReference type="ARBA" id="ARBA00023077"/>
    </source>
</evidence>
<keyword evidence="4 9" id="KW-1134">Transmembrane beta strand</keyword>
<evidence type="ECO:0000256" key="2">
    <source>
        <dbReference type="ARBA" id="ARBA00009810"/>
    </source>
</evidence>
<evidence type="ECO:0000313" key="14">
    <source>
        <dbReference type="EMBL" id="QYZ68651.1"/>
    </source>
</evidence>
<dbReference type="NCBIfam" id="TIGR01785">
    <property type="entry name" value="TonB-hemin"/>
    <property type="match status" value="1"/>
</dbReference>
<evidence type="ECO:0000313" key="15">
    <source>
        <dbReference type="Proteomes" id="UP000826300"/>
    </source>
</evidence>
<dbReference type="Proteomes" id="UP000826300">
    <property type="component" value="Chromosome"/>
</dbReference>
<dbReference type="InterPro" id="IPR037066">
    <property type="entry name" value="Plug_dom_sf"/>
</dbReference>
<evidence type="ECO:0000256" key="3">
    <source>
        <dbReference type="ARBA" id="ARBA00022448"/>
    </source>
</evidence>
<dbReference type="EMBL" id="CP069370">
    <property type="protein sequence ID" value="QYZ68651.1"/>
    <property type="molecule type" value="Genomic_DNA"/>
</dbReference>
<dbReference type="InterPro" id="IPR011276">
    <property type="entry name" value="TonB_haem/Hb_rcpt"/>
</dbReference>
<dbReference type="Pfam" id="PF07715">
    <property type="entry name" value="Plug"/>
    <property type="match status" value="1"/>
</dbReference>
<evidence type="ECO:0000256" key="8">
    <source>
        <dbReference type="ARBA" id="ARBA00023237"/>
    </source>
</evidence>
<dbReference type="GO" id="GO:0009279">
    <property type="term" value="C:cell outer membrane"/>
    <property type="evidence" value="ECO:0007669"/>
    <property type="project" value="UniProtKB-SubCell"/>
</dbReference>
<keyword evidence="6 10" id="KW-0798">TonB box</keyword>
<keyword evidence="8 9" id="KW-0998">Cell outer membrane</keyword>
<feature type="signal peptide" evidence="11">
    <location>
        <begin position="1"/>
        <end position="28"/>
    </location>
</feature>
<evidence type="ECO:0000256" key="11">
    <source>
        <dbReference type="SAM" id="SignalP"/>
    </source>
</evidence>
<keyword evidence="11" id="KW-0732">Signal</keyword>
<comment type="similarity">
    <text evidence="2 9 10">Belongs to the TonB-dependent receptor family.</text>
</comment>
<evidence type="ECO:0000256" key="1">
    <source>
        <dbReference type="ARBA" id="ARBA00004571"/>
    </source>
</evidence>
<sequence length="668" mass="70895">MTPRAIRPKQGLKVLAITTLAAAGPAIAQEEDGDGTVLDAIVVSDEEALGQAGGTGTPSESVIEQAQMAIQYAGASIQTILEGFAGVTAETIPGDPAVAVNIRGLQGDGRVAVTIDGARQNYGREGHGIGSSFYTDPEMLRSMEVVRGTASADASAGAIGGTLVLRTVTAEDLIAEGETQGGEARLRFGTLLAEPTVHAAWATQLNESATALLAFTRTSAANYTSGDGTFVEAEATTLSGLAKLSYAIDDRQQLTFSASQMTSDFYTGVSEGYPRDNDQTARNFILDYSLGDESDPWSLDATLYRTVTQVSQQLEDAETGALDGLERSYETATDGLRAQLDGFAQTGAIEHDLAFVVEMFQDNVTTDDPNSPLGSLTASGIRDIWSVYAEDAIGLTETTQATIGLRFDSYRLSSDDGSSEGTGTSPSLTISQQVGSALTLYATAAQAYRPPTLSESLVNGQHPPPATFYIRPNPDLKPESSFNQEIGATLAMNDLMVAGDTLTGQIAAYRNDVDDYIGLVRRGGIFNGYYQYANIDQVRIEGVELELSYDAEWVFASLSGQQINGTDMATGEEAAGIPPNRMVMTLGLRDIETMREAGARLTSVAAREEGELSTDAWQTIDLFFNIPVGATGNFGIALNNLTDEEYTQYLNTQPSPGFNALASLTFTF</sequence>
<evidence type="ECO:0000259" key="13">
    <source>
        <dbReference type="Pfam" id="PF07715"/>
    </source>
</evidence>
<dbReference type="InterPro" id="IPR000531">
    <property type="entry name" value="Beta-barrel_TonB"/>
</dbReference>
<reference evidence="14" key="1">
    <citation type="submission" date="2021-02" db="EMBL/GenBank/DDBJ databases">
        <title>Rhodobacter shimadae sp. nov., an aerobic anoxygenic phototrophic bacterium isolated from a hot spring.</title>
        <authorList>
            <person name="Muramatsu S."/>
            <person name="Haruta S."/>
            <person name="Hirose S."/>
            <person name="Hanada S."/>
        </authorList>
    </citation>
    <scope>NUCLEOTIDE SEQUENCE</scope>
    <source>
        <strain evidence="14">N10</strain>
    </source>
</reference>
<dbReference type="InterPro" id="IPR036942">
    <property type="entry name" value="Beta-barrel_TonB_sf"/>
</dbReference>
<keyword evidence="7 9" id="KW-0472">Membrane</keyword>
<dbReference type="GO" id="GO:0015344">
    <property type="term" value="F:siderophore uptake transmembrane transporter activity"/>
    <property type="evidence" value="ECO:0007669"/>
    <property type="project" value="TreeGrafter"/>
</dbReference>
<dbReference type="InterPro" id="IPR039426">
    <property type="entry name" value="TonB-dep_rcpt-like"/>
</dbReference>
<accession>A0A8G1EBZ7</accession>
<keyword evidence="14" id="KW-0675">Receptor</keyword>
<protein>
    <submittedName>
        <fullName evidence="14">TonB-dependent receptor</fullName>
    </submittedName>
</protein>
<keyword evidence="15" id="KW-1185">Reference proteome</keyword>
<feature type="domain" description="TonB-dependent receptor-like beta-barrel" evidence="12">
    <location>
        <begin position="261"/>
        <end position="641"/>
    </location>
</feature>
<dbReference type="Gene3D" id="2.170.130.10">
    <property type="entry name" value="TonB-dependent receptor, plug domain"/>
    <property type="match status" value="1"/>
</dbReference>
<name>A0A8G1EBZ7_9RHOB</name>
<dbReference type="Pfam" id="PF00593">
    <property type="entry name" value="TonB_dep_Rec_b-barrel"/>
    <property type="match status" value="1"/>
</dbReference>
<dbReference type="SUPFAM" id="SSF56935">
    <property type="entry name" value="Porins"/>
    <property type="match status" value="1"/>
</dbReference>
<feature type="chain" id="PRO_5034270282" evidence="11">
    <location>
        <begin position="29"/>
        <end position="668"/>
    </location>
</feature>
<evidence type="ECO:0000256" key="5">
    <source>
        <dbReference type="ARBA" id="ARBA00022692"/>
    </source>
</evidence>
<dbReference type="GO" id="GO:0044718">
    <property type="term" value="P:siderophore transmembrane transport"/>
    <property type="evidence" value="ECO:0007669"/>
    <property type="project" value="TreeGrafter"/>
</dbReference>
<comment type="subcellular location">
    <subcellularLocation>
        <location evidence="1 9">Cell outer membrane</location>
        <topology evidence="1 9">Multi-pass membrane protein</topology>
    </subcellularLocation>
</comment>
<keyword evidence="3 9" id="KW-0813">Transport</keyword>
<dbReference type="RefSeq" id="WP_220660874.1">
    <property type="nucleotide sequence ID" value="NZ_CP069370.1"/>
</dbReference>
<dbReference type="PANTHER" id="PTHR30069:SF41">
    <property type="entry name" value="HEME_HEMOPEXIN UTILIZATION PROTEIN C"/>
    <property type="match status" value="1"/>
</dbReference>
<dbReference type="AlphaFoldDB" id="A0A8G1EBZ7"/>
<feature type="domain" description="TonB-dependent receptor plug" evidence="13">
    <location>
        <begin position="59"/>
        <end position="162"/>
    </location>
</feature>
<evidence type="ECO:0000256" key="9">
    <source>
        <dbReference type="PROSITE-ProRule" id="PRU01360"/>
    </source>
</evidence>
<dbReference type="PANTHER" id="PTHR30069">
    <property type="entry name" value="TONB-DEPENDENT OUTER MEMBRANE RECEPTOR"/>
    <property type="match status" value="1"/>
</dbReference>